<evidence type="ECO:0000313" key="2">
    <source>
        <dbReference type="Proteomes" id="UP000014601"/>
    </source>
</evidence>
<dbReference type="InterPro" id="IPR015946">
    <property type="entry name" value="KH_dom-like_a/b"/>
</dbReference>
<dbReference type="HOGENOM" id="CLU_114057_0_0_11"/>
<accession>S4IA58</accession>
<name>S4IA58_9BIFI</name>
<dbReference type="SUPFAM" id="SSF82784">
    <property type="entry name" value="OsmC-like"/>
    <property type="match status" value="1"/>
</dbReference>
<organism evidence="1 2">
    <name type="scientific">Gardnerella pickettii JCP7719</name>
    <dbReference type="NCBI Taxonomy" id="1261061"/>
    <lineage>
        <taxon>Bacteria</taxon>
        <taxon>Bacillati</taxon>
        <taxon>Actinomycetota</taxon>
        <taxon>Actinomycetes</taxon>
        <taxon>Bifidobacteriales</taxon>
        <taxon>Bifidobacteriaceae</taxon>
        <taxon>Gardnerella</taxon>
        <taxon>Gardnerella pickettii</taxon>
    </lineage>
</organism>
<dbReference type="PATRIC" id="fig|1261061.4.peg.282"/>
<gene>
    <name evidence="1" type="ORF">HMPREF1576_00317</name>
</gene>
<dbReference type="EMBL" id="ATJO01000017">
    <property type="protein sequence ID" value="EPI51492.1"/>
    <property type="molecule type" value="Genomic_DNA"/>
</dbReference>
<proteinExistence type="predicted"/>
<dbReference type="InterPro" id="IPR036102">
    <property type="entry name" value="OsmC/Ohrsf"/>
</dbReference>
<dbReference type="Gene3D" id="3.30.300.20">
    <property type="match status" value="1"/>
</dbReference>
<dbReference type="AlphaFoldDB" id="S4IA58"/>
<evidence type="ECO:0000313" key="1">
    <source>
        <dbReference type="EMBL" id="EPI51492.1"/>
    </source>
</evidence>
<comment type="caution">
    <text evidence="1">The sequence shown here is derived from an EMBL/GenBank/DDBJ whole genome shotgun (WGS) entry which is preliminary data.</text>
</comment>
<reference evidence="1 2" key="1">
    <citation type="submission" date="2013-06" db="EMBL/GenBank/DDBJ databases">
        <authorList>
            <person name="Weinstock G."/>
            <person name="Sodergren E."/>
            <person name="Lobos E.A."/>
            <person name="Fulton L."/>
            <person name="Fulton R."/>
            <person name="Courtney L."/>
            <person name="Fronick C."/>
            <person name="O'Laughlin M."/>
            <person name="Godfrey J."/>
            <person name="Wilson R.M."/>
            <person name="Miner T."/>
            <person name="Farmer C."/>
            <person name="Delehaunty K."/>
            <person name="Cordes M."/>
            <person name="Minx P."/>
            <person name="Tomlinson C."/>
            <person name="Chen J."/>
            <person name="Wollam A."/>
            <person name="Pepin K.H."/>
            <person name="Bhonagiri V."/>
            <person name="Zhang X."/>
            <person name="Warren W."/>
            <person name="Mitreva M."/>
            <person name="Mardis E.R."/>
            <person name="Wilson R.K."/>
        </authorList>
    </citation>
    <scope>NUCLEOTIDE SEQUENCE [LARGE SCALE GENOMIC DNA]</scope>
    <source>
        <strain evidence="1 2">JCP7719</strain>
    </source>
</reference>
<dbReference type="InterPro" id="IPR003718">
    <property type="entry name" value="OsmC/Ohr_fam"/>
</dbReference>
<dbReference type="Proteomes" id="UP000014601">
    <property type="component" value="Unassembled WGS sequence"/>
</dbReference>
<protein>
    <submittedName>
        <fullName evidence="1">OsmC-like protein</fullName>
    </submittedName>
</protein>
<dbReference type="Pfam" id="PF02566">
    <property type="entry name" value="OsmC"/>
    <property type="match status" value="1"/>
</dbReference>
<sequence length="164" mass="18157">MCKYTYTVHLYIIVLAKHNKCKGAKMSRRIWVERLEDGSWIAKSEDGATLKFGKGEGQFSPVELMQIALAGCTALSSQYAVEHAIGEGKGARVVVNGTYDPEEGTYLRFQEDLTVDATSAKPALTSEDAQALKERMEKHISKGCTVKHTLERGAQVRVTVNIRH</sequence>